<name>A0A7W5CKK2_9MICO</name>
<reference evidence="1 2" key="1">
    <citation type="submission" date="2020-08" db="EMBL/GenBank/DDBJ databases">
        <title>Genomic Encyclopedia of Type Strains, Phase III (KMG-III): the genomes of soil and plant-associated and newly described type strains.</title>
        <authorList>
            <person name="Whitman W."/>
        </authorList>
    </citation>
    <scope>NUCLEOTIDE SEQUENCE [LARGE SCALE GENOMIC DNA]</scope>
    <source>
        <strain evidence="1 2">CECT 8356</strain>
    </source>
</reference>
<comment type="caution">
    <text evidence="1">The sequence shown here is derived from an EMBL/GenBank/DDBJ whole genome shotgun (WGS) entry which is preliminary data.</text>
</comment>
<dbReference type="AlphaFoldDB" id="A0A7W5CKK2"/>
<gene>
    <name evidence="1" type="ORF">FHS07_002310</name>
</gene>
<dbReference type="RefSeq" id="WP_183420021.1">
    <property type="nucleotide sequence ID" value="NZ_JACHXY010000002.1"/>
</dbReference>
<proteinExistence type="predicted"/>
<sequence>MNNVLKRVRDGVNTFVYGRPLVCCETCGATLRPSRAVWRGQRSYCSAAHEHADLDTGAVFSSVFASAATDLAGVRATADLVRS</sequence>
<dbReference type="EMBL" id="JACHXY010000002">
    <property type="protein sequence ID" value="MBB3158614.1"/>
    <property type="molecule type" value="Genomic_DNA"/>
</dbReference>
<evidence type="ECO:0000313" key="2">
    <source>
        <dbReference type="Proteomes" id="UP000543579"/>
    </source>
</evidence>
<accession>A0A7W5CKK2</accession>
<organism evidence="1 2">
    <name type="scientific">Microbacterium proteolyticum</name>
    <dbReference type="NCBI Taxonomy" id="1572644"/>
    <lineage>
        <taxon>Bacteria</taxon>
        <taxon>Bacillati</taxon>
        <taxon>Actinomycetota</taxon>
        <taxon>Actinomycetes</taxon>
        <taxon>Micrococcales</taxon>
        <taxon>Microbacteriaceae</taxon>
        <taxon>Microbacterium</taxon>
    </lineage>
</organism>
<dbReference type="Proteomes" id="UP000543579">
    <property type="component" value="Unassembled WGS sequence"/>
</dbReference>
<evidence type="ECO:0000313" key="1">
    <source>
        <dbReference type="EMBL" id="MBB3158614.1"/>
    </source>
</evidence>
<protein>
    <submittedName>
        <fullName evidence="1">Uncharacterized protein</fullName>
    </submittedName>
</protein>